<proteinExistence type="predicted"/>
<keyword evidence="3" id="KW-1185">Reference proteome</keyword>
<comment type="caution">
    <text evidence="2">The sequence shown here is derived from an EMBL/GenBank/DDBJ whole genome shotgun (WGS) entry which is preliminary data.</text>
</comment>
<feature type="chain" id="PRO_5046936649" description="Lipocalin-like domain-containing protein" evidence="1">
    <location>
        <begin position="23"/>
        <end position="147"/>
    </location>
</feature>
<organism evidence="2 3">
    <name type="scientific">Thiomicrorhabdus marina</name>
    <dbReference type="NCBI Taxonomy" id="2818442"/>
    <lineage>
        <taxon>Bacteria</taxon>
        <taxon>Pseudomonadati</taxon>
        <taxon>Pseudomonadota</taxon>
        <taxon>Gammaproteobacteria</taxon>
        <taxon>Thiotrichales</taxon>
        <taxon>Piscirickettsiaceae</taxon>
        <taxon>Thiomicrorhabdus</taxon>
    </lineage>
</organism>
<sequence length="147" mass="16528">MKLSLPVLLLTAMTLVTSLVHANPDEIVGDWYFSKFLTYDKEKISAKEADKEFGWNQNQPAITINGQQKGEIFVKQASAPKKGNPNKVEMKISVIGLPFKYHYSSSGIGTLTIELQGERYLALIDPKNTMNIKNFPNKDIVTVLKRK</sequence>
<accession>A0ABS3Q693</accession>
<dbReference type="Proteomes" id="UP000664835">
    <property type="component" value="Unassembled WGS sequence"/>
</dbReference>
<evidence type="ECO:0000313" key="2">
    <source>
        <dbReference type="EMBL" id="MBO1927578.1"/>
    </source>
</evidence>
<evidence type="ECO:0000313" key="3">
    <source>
        <dbReference type="Proteomes" id="UP000664835"/>
    </source>
</evidence>
<gene>
    <name evidence="2" type="ORF">J3998_08295</name>
</gene>
<protein>
    <recommendedName>
        <fullName evidence="4">Lipocalin-like domain-containing protein</fullName>
    </recommendedName>
</protein>
<dbReference type="EMBL" id="JAGETV010000013">
    <property type="protein sequence ID" value="MBO1927578.1"/>
    <property type="molecule type" value="Genomic_DNA"/>
</dbReference>
<evidence type="ECO:0000256" key="1">
    <source>
        <dbReference type="SAM" id="SignalP"/>
    </source>
</evidence>
<name>A0ABS3Q693_9GAMM</name>
<feature type="signal peptide" evidence="1">
    <location>
        <begin position="1"/>
        <end position="22"/>
    </location>
</feature>
<keyword evidence="1" id="KW-0732">Signal</keyword>
<dbReference type="RefSeq" id="WP_208149957.1">
    <property type="nucleotide sequence ID" value="NZ_JAGETV010000013.1"/>
</dbReference>
<evidence type="ECO:0008006" key="4">
    <source>
        <dbReference type="Google" id="ProtNLM"/>
    </source>
</evidence>
<reference evidence="2 3" key="1">
    <citation type="submission" date="2021-03" db="EMBL/GenBank/DDBJ databases">
        <title>Thiomicrorhabdus sp.nov.,novel sulfur-oxidizing bacteria isolated from coastal sediment.</title>
        <authorList>
            <person name="Liu X."/>
        </authorList>
    </citation>
    <scope>NUCLEOTIDE SEQUENCE [LARGE SCALE GENOMIC DNA]</scope>
    <source>
        <strain evidence="2 3">6S2-11</strain>
    </source>
</reference>